<evidence type="ECO:0000313" key="5">
    <source>
        <dbReference type="Proteomes" id="UP000199140"/>
    </source>
</evidence>
<evidence type="ECO:0000313" key="3">
    <source>
        <dbReference type="EMBL" id="SFH69006.1"/>
    </source>
</evidence>
<evidence type="ECO:0000313" key="4">
    <source>
        <dbReference type="Proteomes" id="UP000185487"/>
    </source>
</evidence>
<organism evidence="3 5">
    <name type="scientific">Methylobacterium phyllosphaerae</name>
    <dbReference type="NCBI Taxonomy" id="418223"/>
    <lineage>
        <taxon>Bacteria</taxon>
        <taxon>Pseudomonadati</taxon>
        <taxon>Pseudomonadota</taxon>
        <taxon>Alphaproteobacteria</taxon>
        <taxon>Hyphomicrobiales</taxon>
        <taxon>Methylobacteriaceae</taxon>
        <taxon>Methylobacterium</taxon>
    </lineage>
</organism>
<keyword evidence="4" id="KW-1185">Reference proteome</keyword>
<dbReference type="Proteomes" id="UP000185487">
    <property type="component" value="Chromosome"/>
</dbReference>
<dbReference type="KEGG" id="mphy:MCBMB27_00599"/>
<evidence type="ECO:0000313" key="2">
    <source>
        <dbReference type="EMBL" id="APT29890.1"/>
    </source>
</evidence>
<feature type="transmembrane region" description="Helical" evidence="1">
    <location>
        <begin position="47"/>
        <end position="70"/>
    </location>
</feature>
<evidence type="ECO:0000256" key="1">
    <source>
        <dbReference type="SAM" id="Phobius"/>
    </source>
</evidence>
<keyword evidence="1" id="KW-0472">Membrane</keyword>
<gene>
    <name evidence="2" type="ORF">MCBMB27_00599</name>
    <name evidence="3" type="ORF">SAMN05192567_1454</name>
</gene>
<name>A0AAE8HXY7_9HYPH</name>
<accession>A0AAE8HXY7</accession>
<keyword evidence="1" id="KW-0812">Transmembrane</keyword>
<dbReference type="EMBL" id="CP015367">
    <property type="protein sequence ID" value="APT29890.1"/>
    <property type="molecule type" value="Genomic_DNA"/>
</dbReference>
<dbReference type="Proteomes" id="UP000199140">
    <property type="component" value="Unassembled WGS sequence"/>
</dbReference>
<reference evidence="2 4" key="1">
    <citation type="submission" date="2016-04" db="EMBL/GenBank/DDBJ databases">
        <title>Complete genome sequencing and analysis of CBMB27, Methylobacterium phyllosphaerae isolated from leaf tissues of rice (Oryza sativa L.).</title>
        <authorList>
            <person name="Lee Y."/>
            <person name="Hwangbo K."/>
            <person name="Chung H."/>
            <person name="Yoo J."/>
            <person name="Kim K.Y."/>
            <person name="Sa T.M."/>
            <person name="Um Y."/>
            <person name="Madhaiyan M."/>
        </authorList>
    </citation>
    <scope>NUCLEOTIDE SEQUENCE [LARGE SCALE GENOMIC DNA]</scope>
    <source>
        <strain evidence="2 4">CBMB27</strain>
    </source>
</reference>
<keyword evidence="1" id="KW-1133">Transmembrane helix</keyword>
<dbReference type="EMBL" id="FOPK01000045">
    <property type="protein sequence ID" value="SFH69006.1"/>
    <property type="molecule type" value="Genomic_DNA"/>
</dbReference>
<protein>
    <submittedName>
        <fullName evidence="3">Uncharacterized protein</fullName>
    </submittedName>
</protein>
<proteinExistence type="predicted"/>
<reference evidence="3 5" key="2">
    <citation type="submission" date="2016-10" db="EMBL/GenBank/DDBJ databases">
        <authorList>
            <person name="Varghese N."/>
            <person name="Submissions S."/>
        </authorList>
    </citation>
    <scope>NUCLEOTIDE SEQUENCE [LARGE SCALE GENOMIC DNA]</scope>
    <source>
        <strain evidence="3 5">CBMB27</strain>
    </source>
</reference>
<dbReference type="AlphaFoldDB" id="A0AAE8HXY7"/>
<sequence length="71" mass="7393">MTVVREPQPMSDAAIEARRLTLIRFEHAAGAAFGCDDDAAGVPPGRALMNSTTIALATFATALAATITYLV</sequence>